<reference evidence="1 2" key="1">
    <citation type="submission" date="2015-12" db="EMBL/GenBank/DDBJ databases">
        <title>Genome sequence of Tistrella mobilis MCCC 1A02139.</title>
        <authorList>
            <person name="Lu L."/>
            <person name="Lai Q."/>
            <person name="Shao Z."/>
            <person name="Qian P."/>
        </authorList>
    </citation>
    <scope>NUCLEOTIDE SEQUENCE [LARGE SCALE GENOMIC DNA]</scope>
    <source>
        <strain evidence="1 2">MCCC 1A02139</strain>
    </source>
</reference>
<dbReference type="GeneID" id="97239411"/>
<name>A0A161R6V5_9PROT</name>
<dbReference type="Gene3D" id="2.40.400.10">
    <property type="entry name" value="Acetoacetate decarboxylase-like"/>
    <property type="match status" value="1"/>
</dbReference>
<dbReference type="EMBL" id="LPZR01000053">
    <property type="protein sequence ID" value="KYO55945.1"/>
    <property type="molecule type" value="Genomic_DNA"/>
</dbReference>
<evidence type="ECO:0000313" key="2">
    <source>
        <dbReference type="Proteomes" id="UP000075787"/>
    </source>
</evidence>
<dbReference type="GO" id="GO:0016829">
    <property type="term" value="F:lyase activity"/>
    <property type="evidence" value="ECO:0007669"/>
    <property type="project" value="InterPro"/>
</dbReference>
<dbReference type="AlphaFoldDB" id="A0A161R6V5"/>
<gene>
    <name evidence="1" type="ORF">AUP44_22730</name>
</gene>
<dbReference type="RefSeq" id="WP_062762052.1">
    <property type="nucleotide sequence ID" value="NZ_CP121043.1"/>
</dbReference>
<dbReference type="Proteomes" id="UP000075787">
    <property type="component" value="Unassembled WGS sequence"/>
</dbReference>
<protein>
    <submittedName>
        <fullName evidence="1">Acetoacetate decarboxylase</fullName>
    </submittedName>
</protein>
<proteinExistence type="predicted"/>
<dbReference type="SUPFAM" id="SSF160104">
    <property type="entry name" value="Acetoacetate decarboxylase-like"/>
    <property type="match status" value="1"/>
</dbReference>
<dbReference type="PROSITE" id="PS51257">
    <property type="entry name" value="PROKAR_LIPOPROTEIN"/>
    <property type="match status" value="1"/>
</dbReference>
<accession>A0A161R6V5</accession>
<sequence length="261" mass="27375">MLRGFTPPYTPDGRSSLVPAPPWHYAGTVLSMACPTDPAAAARFLPQGFGRATGRIIAHVCEWQATTDGWELLDPVHAQYREFILLVEAERDGAAVNFCPMIWVDQDISLIRGWLQGWPKKLGQVWMTRSYGLDHPAAAPLRAGTRMGASLAVKDRRLAEAAITLDGGEGQALGFLAGPTYGLVGAPSIIGEPTAGALRLVLPGITGRVAGPMASGTAELRFFDAPRDELAALRPTGPAVAAIGNVAITVTGATEVGVVAG</sequence>
<dbReference type="InterPro" id="IPR023375">
    <property type="entry name" value="ADC_dom_sf"/>
</dbReference>
<dbReference type="OrthoDB" id="1950454at2"/>
<dbReference type="InterPro" id="IPR010451">
    <property type="entry name" value="Acetoacetate_decarboxylase"/>
</dbReference>
<comment type="caution">
    <text evidence="1">The sequence shown here is derived from an EMBL/GenBank/DDBJ whole genome shotgun (WGS) entry which is preliminary data.</text>
</comment>
<organism evidence="1 2">
    <name type="scientific">Tistrella mobilis</name>
    <dbReference type="NCBI Taxonomy" id="171437"/>
    <lineage>
        <taxon>Bacteria</taxon>
        <taxon>Pseudomonadati</taxon>
        <taxon>Pseudomonadota</taxon>
        <taxon>Alphaproteobacteria</taxon>
        <taxon>Geminicoccales</taxon>
        <taxon>Geminicoccaceae</taxon>
        <taxon>Tistrella</taxon>
    </lineage>
</organism>
<evidence type="ECO:0000313" key="1">
    <source>
        <dbReference type="EMBL" id="KYO55945.1"/>
    </source>
</evidence>
<dbReference type="Pfam" id="PF06314">
    <property type="entry name" value="ADC"/>
    <property type="match status" value="1"/>
</dbReference>